<evidence type="ECO:0000313" key="2">
    <source>
        <dbReference type="Proteomes" id="UP000054047"/>
    </source>
</evidence>
<proteinExistence type="predicted"/>
<sequence>ERLQAVLLREIDALKNAMGASAMENSLVRLFERMIADKESAVQTVHRLFIVVCRTFDDQSFEQILKPLVGLLACESSVKLLDRRFLLPASIAYGTSRFLKEFLPTVIEAVASLQIDRSVVAKESVV</sequence>
<protein>
    <submittedName>
        <fullName evidence="1">Uncharacterized protein</fullName>
    </submittedName>
</protein>
<dbReference type="OrthoDB" id="5848946at2759"/>
<feature type="non-terminal residue" evidence="1">
    <location>
        <position position="126"/>
    </location>
</feature>
<dbReference type="PANTHER" id="PTHR46866:SF1">
    <property type="entry name" value="GH12955P"/>
    <property type="match status" value="1"/>
</dbReference>
<name>A0A0C2CF43_9BILA</name>
<dbReference type="Proteomes" id="UP000054047">
    <property type="component" value="Unassembled WGS sequence"/>
</dbReference>
<dbReference type="EMBL" id="KN759822">
    <property type="protein sequence ID" value="KIH48417.1"/>
    <property type="molecule type" value="Genomic_DNA"/>
</dbReference>
<accession>A0A0C2CF43</accession>
<dbReference type="PANTHER" id="PTHR46866">
    <property type="entry name" value="GH12955P"/>
    <property type="match status" value="1"/>
</dbReference>
<evidence type="ECO:0000313" key="1">
    <source>
        <dbReference type="EMBL" id="KIH48417.1"/>
    </source>
</evidence>
<organism evidence="1 2">
    <name type="scientific">Ancylostoma duodenale</name>
    <dbReference type="NCBI Taxonomy" id="51022"/>
    <lineage>
        <taxon>Eukaryota</taxon>
        <taxon>Metazoa</taxon>
        <taxon>Ecdysozoa</taxon>
        <taxon>Nematoda</taxon>
        <taxon>Chromadorea</taxon>
        <taxon>Rhabditida</taxon>
        <taxon>Rhabditina</taxon>
        <taxon>Rhabditomorpha</taxon>
        <taxon>Strongyloidea</taxon>
        <taxon>Ancylostomatidae</taxon>
        <taxon>Ancylostomatinae</taxon>
        <taxon>Ancylostoma</taxon>
    </lineage>
</organism>
<reference evidence="1 2" key="1">
    <citation type="submission" date="2013-12" db="EMBL/GenBank/DDBJ databases">
        <title>Draft genome of the parsitic nematode Ancylostoma duodenale.</title>
        <authorList>
            <person name="Mitreva M."/>
        </authorList>
    </citation>
    <scope>NUCLEOTIDE SEQUENCE [LARGE SCALE GENOMIC DNA]</scope>
    <source>
        <strain evidence="1 2">Zhejiang</strain>
    </source>
</reference>
<feature type="non-terminal residue" evidence="1">
    <location>
        <position position="1"/>
    </location>
</feature>
<gene>
    <name evidence="1" type="ORF">ANCDUO_21515</name>
</gene>
<dbReference type="AlphaFoldDB" id="A0A0C2CF43"/>
<keyword evidence="2" id="KW-1185">Reference proteome</keyword>